<feature type="domain" description="DUF7708" evidence="2">
    <location>
        <begin position="242"/>
        <end position="382"/>
    </location>
</feature>
<dbReference type="InParanoid" id="A0A3N4KC94"/>
<name>A0A3N4KC94_9PEZI</name>
<keyword evidence="4" id="KW-1185">Reference proteome</keyword>
<evidence type="ECO:0000313" key="4">
    <source>
        <dbReference type="Proteomes" id="UP000277580"/>
    </source>
</evidence>
<dbReference type="STRING" id="1392247.A0A3N4KC94"/>
<dbReference type="Pfam" id="PF24809">
    <property type="entry name" value="DUF7708"/>
    <property type="match status" value="1"/>
</dbReference>
<reference evidence="3 4" key="1">
    <citation type="journal article" date="2018" name="Nat. Ecol. Evol.">
        <title>Pezizomycetes genomes reveal the molecular basis of ectomycorrhizal truffle lifestyle.</title>
        <authorList>
            <person name="Murat C."/>
            <person name="Payen T."/>
            <person name="Noel B."/>
            <person name="Kuo A."/>
            <person name="Morin E."/>
            <person name="Chen J."/>
            <person name="Kohler A."/>
            <person name="Krizsan K."/>
            <person name="Balestrini R."/>
            <person name="Da Silva C."/>
            <person name="Montanini B."/>
            <person name="Hainaut M."/>
            <person name="Levati E."/>
            <person name="Barry K.W."/>
            <person name="Belfiori B."/>
            <person name="Cichocki N."/>
            <person name="Clum A."/>
            <person name="Dockter R.B."/>
            <person name="Fauchery L."/>
            <person name="Guy J."/>
            <person name="Iotti M."/>
            <person name="Le Tacon F."/>
            <person name="Lindquist E.A."/>
            <person name="Lipzen A."/>
            <person name="Malagnac F."/>
            <person name="Mello A."/>
            <person name="Molinier V."/>
            <person name="Miyauchi S."/>
            <person name="Poulain J."/>
            <person name="Riccioni C."/>
            <person name="Rubini A."/>
            <person name="Sitrit Y."/>
            <person name="Splivallo R."/>
            <person name="Traeger S."/>
            <person name="Wang M."/>
            <person name="Zifcakova L."/>
            <person name="Wipf D."/>
            <person name="Zambonelli A."/>
            <person name="Paolocci F."/>
            <person name="Nowrousian M."/>
            <person name="Ottonello S."/>
            <person name="Baldrian P."/>
            <person name="Spatafora J.W."/>
            <person name="Henrissat B."/>
            <person name="Nagy L.G."/>
            <person name="Aury J.M."/>
            <person name="Wincker P."/>
            <person name="Grigoriev I.V."/>
            <person name="Bonfante P."/>
            <person name="Martin F.M."/>
        </authorList>
    </citation>
    <scope>NUCLEOTIDE SEQUENCE [LARGE SCALE GENOMIC DNA]</scope>
    <source>
        <strain evidence="3 4">CCBAS932</strain>
    </source>
</reference>
<accession>A0A3N4KC94</accession>
<dbReference type="Proteomes" id="UP000277580">
    <property type="component" value="Unassembled WGS sequence"/>
</dbReference>
<proteinExistence type="predicted"/>
<evidence type="ECO:0000259" key="2">
    <source>
        <dbReference type="Pfam" id="PF24809"/>
    </source>
</evidence>
<sequence length="448" mass="50099">MGIVLSKLRKIFNRKPAESLSTHGLHTLENGLPEEPTYVPTTINEPNTTTAATTPPLILAGPSASEPAIESFPTTRVVPSQFVSAQICSLVIDDIGVTARTLDTPAPEPDEISPRCSTAPLDSEPIMEPTQSEDMNQLVGYNPRSDTTCSASKKAVTSVMVDGSPSAPTRAQRRGMTLTLWGQAVEEVRKEYPEQLEEKKDADFNLATSLIGYVEDQRTKIDKSRLYYTNSKKEKVYYAEIFLTQLGKYATIGDIAIQHHPDVVALAWSGFRLLLDFGLAYYKRMALISSSLGYLGWVIRCCEIYEALYGGAEYSSITDLKKTLVDQYVSILRYLIYAKIHVNKSTKGQFLESLSTHLARLLNEVRECETRTRECADIAERQATSLDRSKGDALRDKLKAHLDESRRQSGAIESALDHCRMRLKVICDYLDVERDIKLDIKNRTWGFP</sequence>
<dbReference type="InterPro" id="IPR056125">
    <property type="entry name" value="DUF7708"/>
</dbReference>
<gene>
    <name evidence="3" type="ORF">P167DRAFT_366405</name>
</gene>
<evidence type="ECO:0000313" key="3">
    <source>
        <dbReference type="EMBL" id="RPB08123.1"/>
    </source>
</evidence>
<dbReference type="AlphaFoldDB" id="A0A3N4KC94"/>
<organism evidence="3 4">
    <name type="scientific">Morchella conica CCBAS932</name>
    <dbReference type="NCBI Taxonomy" id="1392247"/>
    <lineage>
        <taxon>Eukaryota</taxon>
        <taxon>Fungi</taxon>
        <taxon>Dikarya</taxon>
        <taxon>Ascomycota</taxon>
        <taxon>Pezizomycotina</taxon>
        <taxon>Pezizomycetes</taxon>
        <taxon>Pezizales</taxon>
        <taxon>Morchellaceae</taxon>
        <taxon>Morchella</taxon>
    </lineage>
</organism>
<dbReference type="EMBL" id="ML119168">
    <property type="protein sequence ID" value="RPB08123.1"/>
    <property type="molecule type" value="Genomic_DNA"/>
</dbReference>
<protein>
    <recommendedName>
        <fullName evidence="2">DUF7708 domain-containing protein</fullName>
    </recommendedName>
</protein>
<feature type="region of interest" description="Disordered" evidence="1">
    <location>
        <begin position="102"/>
        <end position="137"/>
    </location>
</feature>
<evidence type="ECO:0000256" key="1">
    <source>
        <dbReference type="SAM" id="MobiDB-lite"/>
    </source>
</evidence>